<dbReference type="PANTHER" id="PTHR35526">
    <property type="entry name" value="ANTI-SIGMA-F FACTOR RSBW-RELATED"/>
    <property type="match status" value="1"/>
</dbReference>
<feature type="domain" description="Histidine kinase/HSP90-like ATPase" evidence="2">
    <location>
        <begin position="7"/>
        <end position="116"/>
    </location>
</feature>
<dbReference type="CDD" id="cd16936">
    <property type="entry name" value="HATPase_RsbW-like"/>
    <property type="match status" value="1"/>
</dbReference>
<dbReference type="InterPro" id="IPR003594">
    <property type="entry name" value="HATPase_dom"/>
</dbReference>
<accession>A0A2T0KHU7</accession>
<keyword evidence="1" id="KW-0723">Serine/threonine-protein kinase</keyword>
<dbReference type="EMBL" id="PVMZ01000004">
    <property type="protein sequence ID" value="PRX23019.1"/>
    <property type="molecule type" value="Genomic_DNA"/>
</dbReference>
<evidence type="ECO:0000256" key="1">
    <source>
        <dbReference type="ARBA" id="ARBA00022527"/>
    </source>
</evidence>
<dbReference type="GO" id="GO:0004674">
    <property type="term" value="F:protein serine/threonine kinase activity"/>
    <property type="evidence" value="ECO:0007669"/>
    <property type="project" value="UniProtKB-KW"/>
</dbReference>
<dbReference type="Gene3D" id="3.30.565.10">
    <property type="entry name" value="Histidine kinase-like ATPase, C-terminal domain"/>
    <property type="match status" value="1"/>
</dbReference>
<sequence>MIIYSGAEDLQKVRAFVREQARSFGLGDEPVERLALAVSELVTNTLQHTTGGGEVRMWADGTTVCCDVVDSGPLRVWGHDMPAPDAERGRGLVIVERLCDEVTAFTESGRTVVRLRMAPASDSPSRKAPSASS</sequence>
<dbReference type="AlphaFoldDB" id="A0A2T0KHU7"/>
<dbReference type="Proteomes" id="UP000239415">
    <property type="component" value="Unassembled WGS sequence"/>
</dbReference>
<proteinExistence type="predicted"/>
<evidence type="ECO:0000313" key="4">
    <source>
        <dbReference type="Proteomes" id="UP000239415"/>
    </source>
</evidence>
<dbReference type="Pfam" id="PF13581">
    <property type="entry name" value="HATPase_c_2"/>
    <property type="match status" value="1"/>
</dbReference>
<dbReference type="SUPFAM" id="SSF55874">
    <property type="entry name" value="ATPase domain of HSP90 chaperone/DNA topoisomerase II/histidine kinase"/>
    <property type="match status" value="1"/>
</dbReference>
<dbReference type="InterPro" id="IPR050267">
    <property type="entry name" value="Anti-sigma-factor_SerPK"/>
</dbReference>
<evidence type="ECO:0000259" key="2">
    <source>
        <dbReference type="Pfam" id="PF13581"/>
    </source>
</evidence>
<keyword evidence="4" id="KW-1185">Reference proteome</keyword>
<dbReference type="InterPro" id="IPR036890">
    <property type="entry name" value="HATPase_C_sf"/>
</dbReference>
<protein>
    <submittedName>
        <fullName evidence="3">Anti-sigma regulatory factor (Ser/Thr protein kinase)</fullName>
    </submittedName>
</protein>
<reference evidence="3 4" key="1">
    <citation type="submission" date="2018-03" db="EMBL/GenBank/DDBJ databases">
        <title>Genomic Encyclopedia of Archaeal and Bacterial Type Strains, Phase II (KMG-II): from individual species to whole genera.</title>
        <authorList>
            <person name="Goeker M."/>
        </authorList>
    </citation>
    <scope>NUCLEOTIDE SEQUENCE [LARGE SCALE GENOMIC DNA]</scope>
    <source>
        <strain evidence="3 4">DSM 43146</strain>
    </source>
</reference>
<name>A0A2T0KHU7_9ACTN</name>
<organism evidence="3 4">
    <name type="scientific">Actinoplanes italicus</name>
    <dbReference type="NCBI Taxonomy" id="113567"/>
    <lineage>
        <taxon>Bacteria</taxon>
        <taxon>Bacillati</taxon>
        <taxon>Actinomycetota</taxon>
        <taxon>Actinomycetes</taxon>
        <taxon>Micromonosporales</taxon>
        <taxon>Micromonosporaceae</taxon>
        <taxon>Actinoplanes</taxon>
    </lineage>
</organism>
<dbReference type="PANTHER" id="PTHR35526:SF3">
    <property type="entry name" value="ANTI-SIGMA-F FACTOR RSBW"/>
    <property type="match status" value="1"/>
</dbReference>
<comment type="caution">
    <text evidence="3">The sequence shown here is derived from an EMBL/GenBank/DDBJ whole genome shotgun (WGS) entry which is preliminary data.</text>
</comment>
<keyword evidence="3" id="KW-0808">Transferase</keyword>
<evidence type="ECO:0000313" key="3">
    <source>
        <dbReference type="EMBL" id="PRX23019.1"/>
    </source>
</evidence>
<keyword evidence="3" id="KW-0418">Kinase</keyword>
<gene>
    <name evidence="3" type="ORF">CLV67_104547</name>
</gene>